<gene>
    <name evidence="3" type="ORF">WJX74_003384</name>
</gene>
<accession>A0AAW1S5Y6</accession>
<dbReference type="CDD" id="cd02022">
    <property type="entry name" value="DPCK"/>
    <property type="match status" value="1"/>
</dbReference>
<dbReference type="PROSITE" id="PS51219">
    <property type="entry name" value="DPCK"/>
    <property type="match status" value="1"/>
</dbReference>
<proteinExistence type="inferred from homology"/>
<dbReference type="HAMAP" id="MF_00376">
    <property type="entry name" value="Dephospho_CoA_kinase"/>
    <property type="match status" value="1"/>
</dbReference>
<sequence length="199" mass="21793">MFLLGLTGSIGMGKTTVAGMFMRRDIPVLSADEVVHELYAPGGAAVQPLGAAFPGCIVNDAVSRPRLSQQIMADKAALQRLEAIVHPLVAEKRHTFLEACRKDGRPLIVLDIPLLYETGAEKEVDAVVLVSTSAEQQQSRVLERPGMTPEKLEAILQRQMPDAEKRRLAQHLIDTGTSMNATQQQVDKLIDKLLMSKRS</sequence>
<reference evidence="3 4" key="1">
    <citation type="journal article" date="2024" name="Nat. Commun.">
        <title>Phylogenomics reveals the evolutionary origins of lichenization in chlorophyte algae.</title>
        <authorList>
            <person name="Puginier C."/>
            <person name="Libourel C."/>
            <person name="Otte J."/>
            <person name="Skaloud P."/>
            <person name="Haon M."/>
            <person name="Grisel S."/>
            <person name="Petersen M."/>
            <person name="Berrin J.G."/>
            <person name="Delaux P.M."/>
            <person name="Dal Grande F."/>
            <person name="Keller J."/>
        </authorList>
    </citation>
    <scope>NUCLEOTIDE SEQUENCE [LARGE SCALE GENOMIC DNA]</scope>
    <source>
        <strain evidence="3 4">SAG 2145</strain>
    </source>
</reference>
<evidence type="ECO:0000256" key="2">
    <source>
        <dbReference type="ARBA" id="ARBA00022840"/>
    </source>
</evidence>
<organism evidence="3 4">
    <name type="scientific">Apatococcus lobatus</name>
    <dbReference type="NCBI Taxonomy" id="904363"/>
    <lineage>
        <taxon>Eukaryota</taxon>
        <taxon>Viridiplantae</taxon>
        <taxon>Chlorophyta</taxon>
        <taxon>core chlorophytes</taxon>
        <taxon>Trebouxiophyceae</taxon>
        <taxon>Chlorellales</taxon>
        <taxon>Chlorellaceae</taxon>
        <taxon>Apatococcus</taxon>
    </lineage>
</organism>
<evidence type="ECO:0000256" key="1">
    <source>
        <dbReference type="ARBA" id="ARBA00022741"/>
    </source>
</evidence>
<name>A0AAW1S5Y6_9CHLO</name>
<keyword evidence="2" id="KW-0067">ATP-binding</keyword>
<evidence type="ECO:0000313" key="3">
    <source>
        <dbReference type="EMBL" id="KAK9841297.1"/>
    </source>
</evidence>
<dbReference type="InterPro" id="IPR001977">
    <property type="entry name" value="Depp_CoAkinase"/>
</dbReference>
<dbReference type="AlphaFoldDB" id="A0AAW1S5Y6"/>
<keyword evidence="4" id="KW-1185">Reference proteome</keyword>
<dbReference type="Proteomes" id="UP001438707">
    <property type="component" value="Unassembled WGS sequence"/>
</dbReference>
<comment type="caution">
    <text evidence="3">The sequence shown here is derived from an EMBL/GenBank/DDBJ whole genome shotgun (WGS) entry which is preliminary data.</text>
</comment>
<protein>
    <recommendedName>
        <fullName evidence="5">Dephospho-CoA kinase</fullName>
    </recommendedName>
</protein>
<evidence type="ECO:0008006" key="5">
    <source>
        <dbReference type="Google" id="ProtNLM"/>
    </source>
</evidence>
<dbReference type="Gene3D" id="3.40.50.300">
    <property type="entry name" value="P-loop containing nucleotide triphosphate hydrolases"/>
    <property type="match status" value="1"/>
</dbReference>
<dbReference type="InterPro" id="IPR027417">
    <property type="entry name" value="P-loop_NTPase"/>
</dbReference>
<dbReference type="SUPFAM" id="SSF52540">
    <property type="entry name" value="P-loop containing nucleoside triphosphate hydrolases"/>
    <property type="match status" value="1"/>
</dbReference>
<dbReference type="NCBIfam" id="TIGR00152">
    <property type="entry name" value="dephospho-CoA kinase"/>
    <property type="match status" value="1"/>
</dbReference>
<dbReference type="PANTHER" id="PTHR10695">
    <property type="entry name" value="DEPHOSPHO-COA KINASE-RELATED"/>
    <property type="match status" value="1"/>
</dbReference>
<dbReference type="GO" id="GO:0004140">
    <property type="term" value="F:dephospho-CoA kinase activity"/>
    <property type="evidence" value="ECO:0007669"/>
    <property type="project" value="InterPro"/>
</dbReference>
<dbReference type="PANTHER" id="PTHR10695:SF46">
    <property type="entry name" value="BIFUNCTIONAL COENZYME A SYNTHASE-RELATED"/>
    <property type="match status" value="1"/>
</dbReference>
<keyword evidence="1" id="KW-0547">Nucleotide-binding</keyword>
<dbReference type="GO" id="GO:0015937">
    <property type="term" value="P:coenzyme A biosynthetic process"/>
    <property type="evidence" value="ECO:0007669"/>
    <property type="project" value="InterPro"/>
</dbReference>
<dbReference type="Pfam" id="PF01121">
    <property type="entry name" value="CoaE"/>
    <property type="match status" value="1"/>
</dbReference>
<dbReference type="EMBL" id="JALJOS010000003">
    <property type="protein sequence ID" value="KAK9841297.1"/>
    <property type="molecule type" value="Genomic_DNA"/>
</dbReference>
<evidence type="ECO:0000313" key="4">
    <source>
        <dbReference type="Proteomes" id="UP001438707"/>
    </source>
</evidence>
<dbReference type="GO" id="GO:0005524">
    <property type="term" value="F:ATP binding"/>
    <property type="evidence" value="ECO:0007669"/>
    <property type="project" value="UniProtKB-KW"/>
</dbReference>